<dbReference type="EMBL" id="CZPZ01000004">
    <property type="protein sequence ID" value="CUS33032.1"/>
    <property type="molecule type" value="Genomic_DNA"/>
</dbReference>
<accession>A0A0S4L8T4</accession>
<proteinExistence type="predicted"/>
<evidence type="ECO:0000256" key="1">
    <source>
        <dbReference type="SAM" id="MobiDB-lite"/>
    </source>
</evidence>
<gene>
    <name evidence="2" type="ORF">COMA2_120033</name>
</gene>
<keyword evidence="3" id="KW-1185">Reference proteome</keyword>
<dbReference type="Proteomes" id="UP000198736">
    <property type="component" value="Unassembled WGS sequence"/>
</dbReference>
<sequence length="84" mass="8980">MRVTARLVSERGSSASAGWPEVREREPSAALRPAVLRPAFQRVESKQGLEAERPAQVSAAPVCGRQAVEVVGPAIRREAAPHSP</sequence>
<dbReference type="AlphaFoldDB" id="A0A0S4L8T4"/>
<name>A0A0S4L8T4_9BACT</name>
<reference evidence="3" key="1">
    <citation type="submission" date="2015-10" db="EMBL/GenBank/DDBJ databases">
        <authorList>
            <person name="Luecker S."/>
            <person name="Luecker S."/>
        </authorList>
    </citation>
    <scope>NUCLEOTIDE SEQUENCE [LARGE SCALE GENOMIC DNA]</scope>
</reference>
<feature type="region of interest" description="Disordered" evidence="1">
    <location>
        <begin position="1"/>
        <end position="27"/>
    </location>
</feature>
<evidence type="ECO:0000313" key="3">
    <source>
        <dbReference type="Proteomes" id="UP000198736"/>
    </source>
</evidence>
<evidence type="ECO:0000313" key="2">
    <source>
        <dbReference type="EMBL" id="CUS33032.1"/>
    </source>
</evidence>
<organism evidence="2 3">
    <name type="scientific">Candidatus Nitrospira nitrificans</name>
    <dbReference type="NCBI Taxonomy" id="1742973"/>
    <lineage>
        <taxon>Bacteria</taxon>
        <taxon>Pseudomonadati</taxon>
        <taxon>Nitrospirota</taxon>
        <taxon>Nitrospiria</taxon>
        <taxon>Nitrospirales</taxon>
        <taxon>Nitrospiraceae</taxon>
        <taxon>Nitrospira</taxon>
    </lineage>
</organism>
<protein>
    <submittedName>
        <fullName evidence="2">Uncharacterized protein</fullName>
    </submittedName>
</protein>